<evidence type="ECO:0000313" key="2">
    <source>
        <dbReference type="Proteomes" id="UP000002011"/>
    </source>
</evidence>
<protein>
    <submittedName>
        <fullName evidence="1">Uncharacterized protein</fullName>
    </submittedName>
</protein>
<sequence length="49" mass="5527">MRTVISHSTQTKKSYRKPVLNKLGNVAKLTKGKIGSQEDEDGDFDFNED</sequence>
<accession>C6W3P7</accession>
<dbReference type="RefSeq" id="WP_015813986.1">
    <property type="nucleotide sequence ID" value="NC_013037.1"/>
</dbReference>
<dbReference type="Proteomes" id="UP000002011">
    <property type="component" value="Chromosome"/>
</dbReference>
<dbReference type="EMBL" id="CP001619">
    <property type="protein sequence ID" value="ACT95745.1"/>
    <property type="molecule type" value="Genomic_DNA"/>
</dbReference>
<organism evidence="1 2">
    <name type="scientific">Dyadobacter fermentans (strain ATCC 700827 / DSM 18053 / CIP 107007 / KCTC 52180 / NS114)</name>
    <dbReference type="NCBI Taxonomy" id="471854"/>
    <lineage>
        <taxon>Bacteria</taxon>
        <taxon>Pseudomonadati</taxon>
        <taxon>Bacteroidota</taxon>
        <taxon>Cytophagia</taxon>
        <taxon>Cytophagales</taxon>
        <taxon>Spirosomataceae</taxon>
        <taxon>Dyadobacter</taxon>
    </lineage>
</organism>
<dbReference type="HOGENOM" id="CLU_3135014_0_0_10"/>
<keyword evidence="2" id="KW-1185">Reference proteome</keyword>
<proteinExistence type="predicted"/>
<dbReference type="KEGG" id="dfe:Dfer_4544"/>
<gene>
    <name evidence="1" type="ordered locus">Dfer_4544</name>
</gene>
<dbReference type="STRING" id="471854.Dfer_4544"/>
<reference evidence="1 2" key="1">
    <citation type="journal article" date="2009" name="Stand. Genomic Sci.">
        <title>Complete genome sequence of Dyadobacter fermentans type strain (NS114).</title>
        <authorList>
            <person name="Lang E."/>
            <person name="Lapidus A."/>
            <person name="Chertkov O."/>
            <person name="Brettin T."/>
            <person name="Detter J.C."/>
            <person name="Han C."/>
            <person name="Copeland A."/>
            <person name="Glavina Del Rio T."/>
            <person name="Nolan M."/>
            <person name="Chen F."/>
            <person name="Lucas S."/>
            <person name="Tice H."/>
            <person name="Cheng J.F."/>
            <person name="Land M."/>
            <person name="Hauser L."/>
            <person name="Chang Y.J."/>
            <person name="Jeffries C.D."/>
            <person name="Kopitz M."/>
            <person name="Bruce D."/>
            <person name="Goodwin L."/>
            <person name="Pitluck S."/>
            <person name="Ovchinnikova G."/>
            <person name="Pati A."/>
            <person name="Ivanova N."/>
            <person name="Mavrommatis K."/>
            <person name="Chen A."/>
            <person name="Palaniappan K."/>
            <person name="Chain P."/>
            <person name="Bristow J."/>
            <person name="Eisen J.A."/>
            <person name="Markowitz V."/>
            <person name="Hugenholtz P."/>
            <person name="Goker M."/>
            <person name="Rohde M."/>
            <person name="Kyrpides N.C."/>
            <person name="Klenk H.P."/>
        </authorList>
    </citation>
    <scope>NUCLEOTIDE SEQUENCE [LARGE SCALE GENOMIC DNA]</scope>
    <source>
        <strain evidence="2">ATCC 700827 / DSM 18053 / CIP 107007 / KCTC 52180 / NS114</strain>
    </source>
</reference>
<evidence type="ECO:0000313" key="1">
    <source>
        <dbReference type="EMBL" id="ACT95745.1"/>
    </source>
</evidence>
<dbReference type="OrthoDB" id="966053at2"/>
<dbReference type="AlphaFoldDB" id="C6W3P7"/>
<name>C6W3P7_DYAFD</name>
<dbReference type="NCBIfam" id="NF033521">
    <property type="entry name" value="lasso_leader_L3"/>
    <property type="match status" value="1"/>
</dbReference>